<dbReference type="EMBL" id="JACBZX010000001">
    <property type="protein sequence ID" value="NYG36209.1"/>
    <property type="molecule type" value="Genomic_DNA"/>
</dbReference>
<organism evidence="2 3">
    <name type="scientific">Janibacter alkaliphilus</name>
    <dbReference type="NCBI Taxonomy" id="1069963"/>
    <lineage>
        <taxon>Bacteria</taxon>
        <taxon>Bacillati</taxon>
        <taxon>Actinomycetota</taxon>
        <taxon>Actinomycetes</taxon>
        <taxon>Micrococcales</taxon>
        <taxon>Intrasporangiaceae</taxon>
        <taxon>Janibacter</taxon>
    </lineage>
</organism>
<dbReference type="Gene3D" id="3.40.50.10540">
    <property type="entry name" value="Crotonobetainyl-coa:carnitine coa-transferase, domain 1"/>
    <property type="match status" value="1"/>
</dbReference>
<dbReference type="InterPro" id="IPR023606">
    <property type="entry name" value="CoA-Trfase_III_dom_1_sf"/>
</dbReference>
<dbReference type="Pfam" id="PF02515">
    <property type="entry name" value="CoA_transf_3"/>
    <property type="match status" value="1"/>
</dbReference>
<dbReference type="Gene3D" id="3.30.1540.10">
    <property type="entry name" value="formyl-coa transferase, domain 3"/>
    <property type="match status" value="1"/>
</dbReference>
<proteinExistence type="predicted"/>
<dbReference type="GO" id="GO:0008111">
    <property type="term" value="F:alpha-methylacyl-CoA racemase activity"/>
    <property type="evidence" value="ECO:0007669"/>
    <property type="project" value="UniProtKB-EC"/>
</dbReference>
<dbReference type="PANTHER" id="PTHR48228">
    <property type="entry name" value="SUCCINYL-COA--D-CITRAMALATE COA-TRANSFERASE"/>
    <property type="match status" value="1"/>
</dbReference>
<keyword evidence="2" id="KW-0413">Isomerase</keyword>
<evidence type="ECO:0000256" key="1">
    <source>
        <dbReference type="SAM" id="MobiDB-lite"/>
    </source>
</evidence>
<protein>
    <submittedName>
        <fullName evidence="2">Alpha-methylacyl-CoA racemase</fullName>
        <ecNumber evidence="2">5.1.99.4</ecNumber>
    </submittedName>
</protein>
<comment type="caution">
    <text evidence="2">The sequence shown here is derived from an EMBL/GenBank/DDBJ whole genome shotgun (WGS) entry which is preliminary data.</text>
</comment>
<dbReference type="Proteomes" id="UP000592181">
    <property type="component" value="Unassembled WGS sequence"/>
</dbReference>
<accession>A0A852X020</accession>
<reference evidence="2 3" key="1">
    <citation type="submission" date="2020-07" db="EMBL/GenBank/DDBJ databases">
        <title>Sequencing the genomes of 1000 actinobacteria strains.</title>
        <authorList>
            <person name="Klenk H.-P."/>
        </authorList>
    </citation>
    <scope>NUCLEOTIDE SEQUENCE [LARGE SCALE GENOMIC DNA]</scope>
    <source>
        <strain evidence="2 3">DSM 24723</strain>
    </source>
</reference>
<evidence type="ECO:0000313" key="2">
    <source>
        <dbReference type="EMBL" id="NYG36209.1"/>
    </source>
</evidence>
<feature type="region of interest" description="Disordered" evidence="1">
    <location>
        <begin position="1"/>
        <end position="25"/>
    </location>
</feature>
<dbReference type="RefSeq" id="WP_179461761.1">
    <property type="nucleotide sequence ID" value="NZ_JACBZX010000001.1"/>
</dbReference>
<keyword evidence="3" id="KW-1185">Reference proteome</keyword>
<evidence type="ECO:0000313" key="3">
    <source>
        <dbReference type="Proteomes" id="UP000592181"/>
    </source>
</evidence>
<gene>
    <name evidence="2" type="ORF">BJY28_000678</name>
</gene>
<sequence>MSTGERADGAGAPEGETQAASQGTASGPLAGVRVLELSSIGPGPFAAMLLADLGADVVRVHRVGESAPPNPVLDRGRRSVAVDLKDPRGIDLVHRLLEGTDVLLEGYRPGVLERLGLDPDELLANHPALVVGRMTGYGQDGPLADRAGHDINYIALSGALGASGRQGQPPTPPINLVGDFGGGGMLLALGVVSAVLSARSTGRGQVVDTAMVEGSAALMAMIYGFHAQGAWSLERGTNLLDTGAPFYDTYRCADGRYVAVGAIEPQFFAQLLDGLGLTGQIDAARQRDPQTWPAQRELIGAALAARPRDHWEAVFAGTDACVSPVLDLVEAPQHPHNQARGAFVDVAQVTQPAPVPRFSSTPTVAPAPAPAVGRDTDEVLAAHGVSEDERAAVRAAGVIA</sequence>
<dbReference type="AlphaFoldDB" id="A0A852X020"/>
<dbReference type="InterPro" id="IPR044855">
    <property type="entry name" value="CoA-Trfase_III_dom3_sf"/>
</dbReference>
<dbReference type="EC" id="5.1.99.4" evidence="2"/>
<dbReference type="InterPro" id="IPR050509">
    <property type="entry name" value="CoA-transferase_III"/>
</dbReference>
<dbReference type="PANTHER" id="PTHR48228:SF5">
    <property type="entry name" value="ALPHA-METHYLACYL-COA RACEMASE"/>
    <property type="match status" value="1"/>
</dbReference>
<dbReference type="InterPro" id="IPR003673">
    <property type="entry name" value="CoA-Trfase_fam_III"/>
</dbReference>
<name>A0A852X020_9MICO</name>
<dbReference type="SUPFAM" id="SSF89796">
    <property type="entry name" value="CoA-transferase family III (CaiB/BaiF)"/>
    <property type="match status" value="1"/>
</dbReference>